<dbReference type="InterPro" id="IPR004358">
    <property type="entry name" value="Sig_transdc_His_kin-like_C"/>
</dbReference>
<keyword evidence="6" id="KW-0902">Two-component regulatory system</keyword>
<dbReference type="Gene3D" id="1.10.287.130">
    <property type="match status" value="1"/>
</dbReference>
<dbReference type="Proteomes" id="UP000011586">
    <property type="component" value="Unassembled WGS sequence"/>
</dbReference>
<dbReference type="NCBIfam" id="TIGR00229">
    <property type="entry name" value="sensory_box"/>
    <property type="match status" value="1"/>
</dbReference>
<keyword evidence="5 9" id="KW-0418">Kinase</keyword>
<dbReference type="SMART" id="SM00091">
    <property type="entry name" value="PAS"/>
    <property type="match status" value="1"/>
</dbReference>
<accession>M0E1K9</accession>
<dbReference type="AlphaFoldDB" id="M0E1K9"/>
<evidence type="ECO:0000256" key="4">
    <source>
        <dbReference type="ARBA" id="ARBA00022679"/>
    </source>
</evidence>
<name>M0E1K9_9EURY</name>
<dbReference type="Pfam" id="PF02518">
    <property type="entry name" value="HATPase_c"/>
    <property type="match status" value="1"/>
</dbReference>
<sequence length="337" mass="37302">MTADSPGDLESEFFAEMVKSVGVGVGIYGSDGQYVYVNQAYADLFNATPEELTGKPIWEVVTTLEASDFDQYWESFEDGDTREAETTHSYNGREVLVATVTTQRSINGTAYHFETIKDITVRKAREEEIKRQNERLENFASIVSHDLRNPLNVAQGYIDMLQADISRDELQLVDNALDRMGLLITELLELAQSGREIGETEAVQLSDIAEDGWQTVSTTEAEFDVSKANKRIIADESRLRQLLENLFRNAIEHAGPDVHVTVDTTTDGFCVADNGPGIPLDERDQVFDTGYTTEGKGTGFGLSIVQQITTGHDWEVKITESVDGGAKFVFSGGEFDV</sequence>
<feature type="domain" description="Histidine kinase" evidence="7">
    <location>
        <begin position="142"/>
        <end position="331"/>
    </location>
</feature>
<dbReference type="InterPro" id="IPR003594">
    <property type="entry name" value="HATPase_dom"/>
</dbReference>
<evidence type="ECO:0000256" key="5">
    <source>
        <dbReference type="ARBA" id="ARBA00022777"/>
    </source>
</evidence>
<keyword evidence="4" id="KW-0808">Transferase</keyword>
<dbReference type="EC" id="2.7.13.3" evidence="2"/>
<dbReference type="SMART" id="SM00388">
    <property type="entry name" value="HisKA"/>
    <property type="match status" value="1"/>
</dbReference>
<dbReference type="RefSeq" id="WP_008444031.1">
    <property type="nucleotide sequence ID" value="NZ_AOJK01000062.1"/>
</dbReference>
<dbReference type="InterPro" id="IPR005467">
    <property type="entry name" value="His_kinase_dom"/>
</dbReference>
<dbReference type="SUPFAM" id="SSF55874">
    <property type="entry name" value="ATPase domain of HSP90 chaperone/DNA topoisomerase II/histidine kinase"/>
    <property type="match status" value="1"/>
</dbReference>
<protein>
    <recommendedName>
        <fullName evidence="2">histidine kinase</fullName>
        <ecNumber evidence="2">2.7.13.3</ecNumber>
    </recommendedName>
</protein>
<dbReference type="SMART" id="SM00387">
    <property type="entry name" value="HATPase_c"/>
    <property type="match status" value="1"/>
</dbReference>
<dbReference type="PRINTS" id="PR00344">
    <property type="entry name" value="BCTRLSENSOR"/>
</dbReference>
<evidence type="ECO:0000256" key="6">
    <source>
        <dbReference type="ARBA" id="ARBA00023012"/>
    </source>
</evidence>
<comment type="caution">
    <text evidence="9">The sequence shown here is derived from an EMBL/GenBank/DDBJ whole genome shotgun (WGS) entry which is preliminary data.</text>
</comment>
<dbReference type="STRING" id="1227465.C463_12157"/>
<keyword evidence="3" id="KW-0597">Phosphoprotein</keyword>
<dbReference type="InterPro" id="IPR050736">
    <property type="entry name" value="Sensor_HK_Regulatory"/>
</dbReference>
<evidence type="ECO:0000313" key="9">
    <source>
        <dbReference type="EMBL" id="ELZ41680.1"/>
    </source>
</evidence>
<comment type="catalytic activity">
    <reaction evidence="1">
        <text>ATP + protein L-histidine = ADP + protein N-phospho-L-histidine.</text>
        <dbReference type="EC" id="2.7.13.3"/>
    </reaction>
</comment>
<dbReference type="InterPro" id="IPR000014">
    <property type="entry name" value="PAS"/>
</dbReference>
<evidence type="ECO:0000256" key="1">
    <source>
        <dbReference type="ARBA" id="ARBA00000085"/>
    </source>
</evidence>
<dbReference type="InterPro" id="IPR003661">
    <property type="entry name" value="HisK_dim/P_dom"/>
</dbReference>
<dbReference type="InterPro" id="IPR013656">
    <property type="entry name" value="PAS_4"/>
</dbReference>
<evidence type="ECO:0000259" key="7">
    <source>
        <dbReference type="PROSITE" id="PS50109"/>
    </source>
</evidence>
<dbReference type="PROSITE" id="PS50112">
    <property type="entry name" value="PAS"/>
    <property type="match status" value="1"/>
</dbReference>
<dbReference type="PANTHER" id="PTHR43711:SF1">
    <property type="entry name" value="HISTIDINE KINASE 1"/>
    <property type="match status" value="1"/>
</dbReference>
<evidence type="ECO:0000256" key="3">
    <source>
        <dbReference type="ARBA" id="ARBA00022553"/>
    </source>
</evidence>
<dbReference type="InterPro" id="IPR036097">
    <property type="entry name" value="HisK_dim/P_sf"/>
</dbReference>
<evidence type="ECO:0000313" key="10">
    <source>
        <dbReference type="Proteomes" id="UP000011586"/>
    </source>
</evidence>
<gene>
    <name evidence="9" type="ORF">C463_12157</name>
</gene>
<feature type="domain" description="PAS" evidence="8">
    <location>
        <begin position="10"/>
        <end position="61"/>
    </location>
</feature>
<dbReference type="OrthoDB" id="8127at2157"/>
<dbReference type="Pfam" id="PF00512">
    <property type="entry name" value="HisKA"/>
    <property type="match status" value="1"/>
</dbReference>
<dbReference type="EMBL" id="AOJK01000062">
    <property type="protein sequence ID" value="ELZ41680.1"/>
    <property type="molecule type" value="Genomic_DNA"/>
</dbReference>
<dbReference type="GO" id="GO:0000155">
    <property type="term" value="F:phosphorelay sensor kinase activity"/>
    <property type="evidence" value="ECO:0007669"/>
    <property type="project" value="InterPro"/>
</dbReference>
<organism evidence="9 10">
    <name type="scientific">Halorubrum californiense DSM 19288</name>
    <dbReference type="NCBI Taxonomy" id="1227465"/>
    <lineage>
        <taxon>Archaea</taxon>
        <taxon>Methanobacteriati</taxon>
        <taxon>Methanobacteriota</taxon>
        <taxon>Stenosarchaea group</taxon>
        <taxon>Halobacteria</taxon>
        <taxon>Halobacteriales</taxon>
        <taxon>Haloferacaceae</taxon>
        <taxon>Halorubrum</taxon>
    </lineage>
</organism>
<evidence type="ECO:0000259" key="8">
    <source>
        <dbReference type="PROSITE" id="PS50112"/>
    </source>
</evidence>
<dbReference type="CDD" id="cd00130">
    <property type="entry name" value="PAS"/>
    <property type="match status" value="1"/>
</dbReference>
<proteinExistence type="predicted"/>
<dbReference type="CDD" id="cd00082">
    <property type="entry name" value="HisKA"/>
    <property type="match status" value="1"/>
</dbReference>
<dbReference type="PANTHER" id="PTHR43711">
    <property type="entry name" value="TWO-COMPONENT HISTIDINE KINASE"/>
    <property type="match status" value="1"/>
</dbReference>
<dbReference type="Gene3D" id="3.30.565.10">
    <property type="entry name" value="Histidine kinase-like ATPase, C-terminal domain"/>
    <property type="match status" value="1"/>
</dbReference>
<dbReference type="PROSITE" id="PS50109">
    <property type="entry name" value="HIS_KIN"/>
    <property type="match status" value="1"/>
</dbReference>
<dbReference type="Pfam" id="PF08448">
    <property type="entry name" value="PAS_4"/>
    <property type="match status" value="1"/>
</dbReference>
<dbReference type="Gene3D" id="3.30.450.20">
    <property type="entry name" value="PAS domain"/>
    <property type="match status" value="1"/>
</dbReference>
<dbReference type="InterPro" id="IPR035965">
    <property type="entry name" value="PAS-like_dom_sf"/>
</dbReference>
<dbReference type="InterPro" id="IPR036890">
    <property type="entry name" value="HATPase_C_sf"/>
</dbReference>
<dbReference type="SUPFAM" id="SSF55785">
    <property type="entry name" value="PYP-like sensor domain (PAS domain)"/>
    <property type="match status" value="1"/>
</dbReference>
<reference evidence="9 10" key="1">
    <citation type="journal article" date="2014" name="PLoS Genet.">
        <title>Phylogenetically driven sequencing of extremely halophilic archaea reveals strategies for static and dynamic osmo-response.</title>
        <authorList>
            <person name="Becker E.A."/>
            <person name="Seitzer P.M."/>
            <person name="Tritt A."/>
            <person name="Larsen D."/>
            <person name="Krusor M."/>
            <person name="Yao A.I."/>
            <person name="Wu D."/>
            <person name="Madern D."/>
            <person name="Eisen J.A."/>
            <person name="Darling A.E."/>
            <person name="Facciotti M.T."/>
        </authorList>
    </citation>
    <scope>NUCLEOTIDE SEQUENCE [LARGE SCALE GENOMIC DNA]</scope>
    <source>
        <strain evidence="9 10">DSM 19288</strain>
    </source>
</reference>
<dbReference type="SUPFAM" id="SSF47384">
    <property type="entry name" value="Homodimeric domain of signal transducing histidine kinase"/>
    <property type="match status" value="1"/>
</dbReference>
<evidence type="ECO:0000256" key="2">
    <source>
        <dbReference type="ARBA" id="ARBA00012438"/>
    </source>
</evidence>
<keyword evidence="10" id="KW-1185">Reference proteome</keyword>
<dbReference type="CDD" id="cd00075">
    <property type="entry name" value="HATPase"/>
    <property type="match status" value="1"/>
</dbReference>